<dbReference type="PIRSF" id="PIRSF029120">
    <property type="entry name" value="UCP029120"/>
    <property type="match status" value="1"/>
</dbReference>
<evidence type="ECO:0000256" key="1">
    <source>
        <dbReference type="ARBA" id="ARBA00022598"/>
    </source>
</evidence>
<dbReference type="RefSeq" id="WP_203025620.1">
    <property type="nucleotide sequence ID" value="NZ_JAFCXS010000010.1"/>
</dbReference>
<evidence type="ECO:0000313" key="7">
    <source>
        <dbReference type="Proteomes" id="UP000809137"/>
    </source>
</evidence>
<dbReference type="Proteomes" id="UP000809137">
    <property type="component" value="Unassembled WGS sequence"/>
</dbReference>
<dbReference type="Gene3D" id="3.30.470.20">
    <property type="entry name" value="ATP-grasp fold, B domain"/>
    <property type="match status" value="1"/>
</dbReference>
<dbReference type="InterPro" id="IPR011226">
    <property type="entry name" value="ATP-grasp_fam"/>
</dbReference>
<keyword evidence="7" id="KW-1185">Reference proteome</keyword>
<protein>
    <submittedName>
        <fullName evidence="6">ATP-grasp domain-containing protein</fullName>
    </submittedName>
</protein>
<organism evidence="6 7">
    <name type="scientific">Pantoea eucrina</name>
    <dbReference type="NCBI Taxonomy" id="472693"/>
    <lineage>
        <taxon>Bacteria</taxon>
        <taxon>Pseudomonadati</taxon>
        <taxon>Pseudomonadota</taxon>
        <taxon>Gammaproteobacteria</taxon>
        <taxon>Enterobacterales</taxon>
        <taxon>Erwiniaceae</taxon>
        <taxon>Pantoea</taxon>
    </lineage>
</organism>
<dbReference type="SUPFAM" id="SSF56059">
    <property type="entry name" value="Glutathione synthetase ATP-binding domain-like"/>
    <property type="match status" value="1"/>
</dbReference>
<dbReference type="InterPro" id="IPR011761">
    <property type="entry name" value="ATP-grasp"/>
</dbReference>
<dbReference type="Pfam" id="PF15632">
    <property type="entry name" value="ATPgrasp_Ter"/>
    <property type="match status" value="1"/>
</dbReference>
<dbReference type="PANTHER" id="PTHR43585">
    <property type="entry name" value="FUMIPYRROLE BIOSYNTHESIS PROTEIN C"/>
    <property type="match status" value="1"/>
</dbReference>
<dbReference type="PROSITE" id="PS50975">
    <property type="entry name" value="ATP_GRASP"/>
    <property type="match status" value="1"/>
</dbReference>
<dbReference type="PANTHER" id="PTHR43585:SF2">
    <property type="entry name" value="ATP-GRASP ENZYME FSQD"/>
    <property type="match status" value="1"/>
</dbReference>
<evidence type="ECO:0000256" key="2">
    <source>
        <dbReference type="ARBA" id="ARBA00022741"/>
    </source>
</evidence>
<keyword evidence="2 4" id="KW-0547">Nucleotide-binding</keyword>
<evidence type="ECO:0000259" key="5">
    <source>
        <dbReference type="PROSITE" id="PS50975"/>
    </source>
</evidence>
<keyword evidence="3 4" id="KW-0067">ATP-binding</keyword>
<accession>A0ABS1Z7R5</accession>
<evidence type="ECO:0000256" key="3">
    <source>
        <dbReference type="ARBA" id="ARBA00022840"/>
    </source>
</evidence>
<feature type="domain" description="ATP-grasp" evidence="5">
    <location>
        <begin position="123"/>
        <end position="319"/>
    </location>
</feature>
<proteinExistence type="predicted"/>
<sequence length="365" mass="39862">MSQPDAIWFMEGVSSQKDMLALVAQARRAGRHDFLLIASHRSSRPEILAEADIAYLEPEDDSALLAFIQYICQQHTVRAIHAGKRGALLEQQRTAIEALGVRLVTGARERATFTLADNKTRFSAEMSAHGLPAVPSIEVRTPDEVAAAISQVEAQGHRPCIKPVHGIYGMGFWVLRRDAHTLSFFNHPDSRQIHPDVLLESLRRAQQAGESLPLQIVMPWLAGPERSVDMLVENGRVIAAVARRKEGSVQVFEQDTPAWHLAVACAETLHADGLINVQTRNDAEGHPVLLEANLRPSGGIGYTAFSGINLPGLFALRQLELISATDAIAQRAAFIPAQVIPTNAVQPLPQCDPVTWAAVSSEECR</sequence>
<gene>
    <name evidence="6" type="ORF">JJB79_13670</name>
</gene>
<keyword evidence="1" id="KW-0436">Ligase</keyword>
<name>A0ABS1Z7R5_9GAMM</name>
<dbReference type="EMBL" id="JAFCXS010000010">
    <property type="protein sequence ID" value="MBM0748448.1"/>
    <property type="molecule type" value="Genomic_DNA"/>
</dbReference>
<reference evidence="6 7" key="1">
    <citation type="submission" date="2021-01" db="EMBL/GenBank/DDBJ databases">
        <title>Complete genome sequence of Pantoea eucrina OB49, a heavy metal tolerant bacterium with PGPR potential isolated from wheat in Algeria.</title>
        <authorList>
            <person name="Lekired A."/>
            <person name="Ouzari I.H."/>
        </authorList>
    </citation>
    <scope>NUCLEOTIDE SEQUENCE [LARGE SCALE GENOMIC DNA]</scope>
    <source>
        <strain evidence="6 7">OB49</strain>
    </source>
</reference>
<evidence type="ECO:0000313" key="6">
    <source>
        <dbReference type="EMBL" id="MBM0748448.1"/>
    </source>
</evidence>
<dbReference type="InterPro" id="IPR052032">
    <property type="entry name" value="ATP-dep_AA_Ligase"/>
</dbReference>
<evidence type="ECO:0000256" key="4">
    <source>
        <dbReference type="PROSITE-ProRule" id="PRU00409"/>
    </source>
</evidence>
<comment type="caution">
    <text evidence="6">The sequence shown here is derived from an EMBL/GenBank/DDBJ whole genome shotgun (WGS) entry which is preliminary data.</text>
</comment>